<dbReference type="EMBL" id="QZDT01000056">
    <property type="protein sequence ID" value="NBJ94928.1"/>
    <property type="molecule type" value="Genomic_DNA"/>
</dbReference>
<accession>A0A9X5GTD3</accession>
<proteinExistence type="predicted"/>
<dbReference type="Gene3D" id="1.10.260.40">
    <property type="entry name" value="lambda repressor-like DNA-binding domains"/>
    <property type="match status" value="1"/>
</dbReference>
<evidence type="ECO:0000313" key="5">
    <source>
        <dbReference type="EMBL" id="NBJ94928.1"/>
    </source>
</evidence>
<dbReference type="GO" id="GO:0000976">
    <property type="term" value="F:transcription cis-regulatory region binding"/>
    <property type="evidence" value="ECO:0007669"/>
    <property type="project" value="TreeGrafter"/>
</dbReference>
<dbReference type="Pfam" id="PF00356">
    <property type="entry name" value="LacI"/>
    <property type="match status" value="1"/>
</dbReference>
<dbReference type="SUPFAM" id="SSF53822">
    <property type="entry name" value="Periplasmic binding protein-like I"/>
    <property type="match status" value="1"/>
</dbReference>
<feature type="domain" description="HTH lacI-type" evidence="4">
    <location>
        <begin position="41"/>
        <end position="95"/>
    </location>
</feature>
<dbReference type="PRINTS" id="PR00036">
    <property type="entry name" value="HTHLACI"/>
</dbReference>
<comment type="caution">
    <text evidence="5">The sequence shown here is derived from an EMBL/GenBank/DDBJ whole genome shotgun (WGS) entry which is preliminary data.</text>
</comment>
<dbReference type="GO" id="GO:0003700">
    <property type="term" value="F:DNA-binding transcription factor activity"/>
    <property type="evidence" value="ECO:0007669"/>
    <property type="project" value="TreeGrafter"/>
</dbReference>
<reference evidence="5" key="1">
    <citation type="submission" date="2018-09" db="EMBL/GenBank/DDBJ databases">
        <title>Murine metabolic-syndrome-specific gut microbial biobank.</title>
        <authorList>
            <person name="Liu C."/>
        </authorList>
    </citation>
    <scope>NUCLEOTIDE SEQUENCE</scope>
    <source>
        <strain evidence="5">D42-62</strain>
    </source>
</reference>
<dbReference type="CDD" id="cd01392">
    <property type="entry name" value="HTH_LacI"/>
    <property type="match status" value="1"/>
</dbReference>
<organism evidence="5 6">
    <name type="scientific">Parablautia muri</name>
    <dbReference type="NCBI Taxonomy" id="2320879"/>
    <lineage>
        <taxon>Bacteria</taxon>
        <taxon>Bacillati</taxon>
        <taxon>Bacillota</taxon>
        <taxon>Clostridia</taxon>
        <taxon>Lachnospirales</taxon>
        <taxon>Lachnospiraceae</taxon>
        <taxon>Parablautia</taxon>
    </lineage>
</organism>
<keyword evidence="3" id="KW-0804">Transcription</keyword>
<dbReference type="AlphaFoldDB" id="A0A9X5GTD3"/>
<dbReference type="PROSITE" id="PS50932">
    <property type="entry name" value="HTH_LACI_2"/>
    <property type="match status" value="1"/>
</dbReference>
<name>A0A9X5GTD3_9FIRM</name>
<dbReference type="Pfam" id="PF13377">
    <property type="entry name" value="Peripla_BP_3"/>
    <property type="match status" value="1"/>
</dbReference>
<evidence type="ECO:0000313" key="6">
    <source>
        <dbReference type="Proteomes" id="UP001154420"/>
    </source>
</evidence>
<keyword evidence="2" id="KW-0238">DNA-binding</keyword>
<protein>
    <submittedName>
        <fullName evidence="5">LacI family transcriptional regulator</fullName>
    </submittedName>
</protein>
<dbReference type="InterPro" id="IPR010982">
    <property type="entry name" value="Lambda_DNA-bd_dom_sf"/>
</dbReference>
<evidence type="ECO:0000259" key="4">
    <source>
        <dbReference type="PROSITE" id="PS50932"/>
    </source>
</evidence>
<sequence>MFLTYKKQLWNKTIKNTLQKILDVERYTCYIMHKRKGKRMATIYDVAKRAGVSKTLVSRVLNNQSGVGPESRARIMEAMKELQYKPNTLARSLVLQRTNLIGMILDSLTEHYFFDVIKGVEDKVKENNFRVIFCSGRNDRREKETYIDFFSNGTTDGAIIYGSDLDDADLIRRRAQLDFPFVVVENEVEDANVNNVLVDNTYGSKLAIDHLVEKGCRRIMHIAGAKRTKASLRRWQGYLISMELHGLSQYQSVIECDDYGVDEGYAAVKGFLEKNGKEALPEAIYFGADNTAVGGMIALGEAGIRIPEDIRVVGFDGDKIWGLDRELKKLTTIRQPLYEVGEKAAEILIEQIHNPEAPRKRIVLRPELIIRETT</sequence>
<dbReference type="InterPro" id="IPR000843">
    <property type="entry name" value="HTH_LacI"/>
</dbReference>
<dbReference type="InterPro" id="IPR028082">
    <property type="entry name" value="Peripla_BP_I"/>
</dbReference>
<dbReference type="PANTHER" id="PTHR30146">
    <property type="entry name" value="LACI-RELATED TRANSCRIPTIONAL REPRESSOR"/>
    <property type="match status" value="1"/>
</dbReference>
<dbReference type="CDD" id="cd06267">
    <property type="entry name" value="PBP1_LacI_sugar_binding-like"/>
    <property type="match status" value="1"/>
</dbReference>
<dbReference type="InterPro" id="IPR046335">
    <property type="entry name" value="LacI/GalR-like_sensor"/>
</dbReference>
<dbReference type="SUPFAM" id="SSF47413">
    <property type="entry name" value="lambda repressor-like DNA-binding domains"/>
    <property type="match status" value="1"/>
</dbReference>
<keyword evidence="1" id="KW-0805">Transcription regulation</keyword>
<dbReference type="Gene3D" id="3.40.50.2300">
    <property type="match status" value="2"/>
</dbReference>
<dbReference type="Proteomes" id="UP001154420">
    <property type="component" value="Unassembled WGS sequence"/>
</dbReference>
<evidence type="ECO:0000256" key="1">
    <source>
        <dbReference type="ARBA" id="ARBA00023015"/>
    </source>
</evidence>
<evidence type="ECO:0000256" key="3">
    <source>
        <dbReference type="ARBA" id="ARBA00023163"/>
    </source>
</evidence>
<gene>
    <name evidence="5" type="ORF">D5281_20725</name>
</gene>
<evidence type="ECO:0000256" key="2">
    <source>
        <dbReference type="ARBA" id="ARBA00023125"/>
    </source>
</evidence>
<dbReference type="SMART" id="SM00354">
    <property type="entry name" value="HTH_LACI"/>
    <property type="match status" value="1"/>
</dbReference>
<keyword evidence="6" id="KW-1185">Reference proteome</keyword>
<dbReference type="PANTHER" id="PTHR30146:SF109">
    <property type="entry name" value="HTH-TYPE TRANSCRIPTIONAL REGULATOR GALS"/>
    <property type="match status" value="1"/>
</dbReference>